<feature type="transmembrane region" description="Helical" evidence="1">
    <location>
        <begin position="41"/>
        <end position="59"/>
    </location>
</feature>
<accession>A0ABP1Q1E8</accession>
<proteinExistence type="predicted"/>
<evidence type="ECO:0000313" key="2">
    <source>
        <dbReference type="EMBL" id="CAL8085548.1"/>
    </source>
</evidence>
<keyword evidence="1" id="KW-0472">Membrane</keyword>
<keyword evidence="3" id="KW-1185">Reference proteome</keyword>
<reference evidence="2 3" key="1">
    <citation type="submission" date="2024-08" db="EMBL/GenBank/DDBJ databases">
        <authorList>
            <person name="Cucini C."/>
            <person name="Frati F."/>
        </authorList>
    </citation>
    <scope>NUCLEOTIDE SEQUENCE [LARGE SCALE GENOMIC DNA]</scope>
</reference>
<keyword evidence="1" id="KW-0812">Transmembrane</keyword>
<name>A0ABP1Q1E8_9HEXA</name>
<dbReference type="Proteomes" id="UP001642540">
    <property type="component" value="Unassembled WGS sequence"/>
</dbReference>
<protein>
    <submittedName>
        <fullName evidence="2">Uncharacterized protein</fullName>
    </submittedName>
</protein>
<organism evidence="2 3">
    <name type="scientific">Orchesella dallaii</name>
    <dbReference type="NCBI Taxonomy" id="48710"/>
    <lineage>
        <taxon>Eukaryota</taxon>
        <taxon>Metazoa</taxon>
        <taxon>Ecdysozoa</taxon>
        <taxon>Arthropoda</taxon>
        <taxon>Hexapoda</taxon>
        <taxon>Collembola</taxon>
        <taxon>Entomobryomorpha</taxon>
        <taxon>Entomobryoidea</taxon>
        <taxon>Orchesellidae</taxon>
        <taxon>Orchesellinae</taxon>
        <taxon>Orchesella</taxon>
    </lineage>
</organism>
<sequence length="130" mass="14702">MGFDTVALVIVPLQTLMSLFLIFCNVLIISRWDAMAITSKIFFGFWAPMGPIITAFLLGQCARVHSISHGALKSMKQRRNWGNRKENKLMIQFVESCKPMSIGYGIRKSSIVNFFKLIARGTFKALKLIN</sequence>
<dbReference type="EMBL" id="CAXLJM020000019">
    <property type="protein sequence ID" value="CAL8085548.1"/>
    <property type="molecule type" value="Genomic_DNA"/>
</dbReference>
<gene>
    <name evidence="2" type="ORF">ODALV1_LOCUS6149</name>
</gene>
<evidence type="ECO:0000313" key="3">
    <source>
        <dbReference type="Proteomes" id="UP001642540"/>
    </source>
</evidence>
<evidence type="ECO:0000256" key="1">
    <source>
        <dbReference type="SAM" id="Phobius"/>
    </source>
</evidence>
<keyword evidence="1" id="KW-1133">Transmembrane helix</keyword>
<feature type="transmembrane region" description="Helical" evidence="1">
    <location>
        <begin position="6"/>
        <end position="29"/>
    </location>
</feature>
<comment type="caution">
    <text evidence="2">The sequence shown here is derived from an EMBL/GenBank/DDBJ whole genome shotgun (WGS) entry which is preliminary data.</text>
</comment>